<comment type="function">
    <text evidence="8">Catalyzes the NAD-dependent dehydrogenation (oxidation) of a broad array of hydroxylated polyunsaturated fatty acids (mainly eicosanoids and docosanoids, including prostaglandins, lipoxins and resolvins), yielding their corresponding keto (oxo) metabolites. Decreases the levels of the pro-proliferative prostaglandins such as prostaglandin E2 (whose activity is increased in cancer because of an increase in the expression of cyclooxygenase 2) and generates oxo-fatty acid products that can profoundly influence cell function by abrogating pro-inflammatory cytokine expression. Converts resolvins E1, D1 and D2 to their oxo products, which represents a mode of resolvin inactivation. Resolvin E1 plays important roles during the resolution phase of acute inflammation, while resolvins D1 and D2 have a unique role in obesity-induced adipose inflammation.</text>
</comment>
<dbReference type="Pfam" id="PF00106">
    <property type="entry name" value="adh_short"/>
    <property type="match status" value="1"/>
</dbReference>
<comment type="catalytic activity">
    <reaction evidence="17">
        <text>prostaglandin A1 + NAD(+) = 15-oxo-prostaglandin A1 + NADH + H(+)</text>
        <dbReference type="Rhea" id="RHEA:41263"/>
        <dbReference type="ChEBI" id="CHEBI:15378"/>
        <dbReference type="ChEBI" id="CHEBI:57398"/>
        <dbReference type="ChEBI" id="CHEBI:57540"/>
        <dbReference type="ChEBI" id="CHEBI:57945"/>
        <dbReference type="ChEBI" id="CHEBI:85072"/>
    </reaction>
    <physiologicalReaction direction="left-to-right" evidence="17">
        <dbReference type="Rhea" id="RHEA:41264"/>
    </physiologicalReaction>
</comment>
<comment type="catalytic activity">
    <reaction evidence="20">
        <text>(15S)-hydroxy-(5Z,8Z,11Z,13E)-eicosatetraenoate + NAD(+) = 15-oxo-(5Z,8Z,11Z,13E)-eicosatetraenoate + NADH + H(+)</text>
        <dbReference type="Rhea" id="RHEA:23260"/>
        <dbReference type="ChEBI" id="CHEBI:15378"/>
        <dbReference type="ChEBI" id="CHEBI:57409"/>
        <dbReference type="ChEBI" id="CHEBI:57410"/>
        <dbReference type="ChEBI" id="CHEBI:57540"/>
        <dbReference type="ChEBI" id="CHEBI:57945"/>
        <dbReference type="EC" id="1.1.1.232"/>
    </reaction>
    <physiologicalReaction direction="left-to-right" evidence="20">
        <dbReference type="Rhea" id="RHEA:23261"/>
    </physiologicalReaction>
</comment>
<reference evidence="23" key="1">
    <citation type="submission" date="2022-01" db="EMBL/GenBank/DDBJ databases">
        <authorList>
            <person name="King R."/>
        </authorList>
    </citation>
    <scope>NUCLEOTIDE SEQUENCE</scope>
</reference>
<dbReference type="GO" id="GO:0047034">
    <property type="term" value="F:15-hydroxyicosatetraenoate dehydrogenase activity"/>
    <property type="evidence" value="ECO:0007669"/>
    <property type="project" value="UniProtKB-EC"/>
</dbReference>
<dbReference type="EC" id="1.1.1.141" evidence="3"/>
<evidence type="ECO:0000256" key="16">
    <source>
        <dbReference type="ARBA" id="ARBA00048535"/>
    </source>
</evidence>
<dbReference type="EMBL" id="OV725080">
    <property type="protein sequence ID" value="CAH1398177.1"/>
    <property type="molecule type" value="Genomic_DNA"/>
</dbReference>
<keyword evidence="2" id="KW-0560">Oxidoreductase</keyword>
<evidence type="ECO:0000256" key="9">
    <source>
        <dbReference type="ARBA" id="ARBA00047325"/>
    </source>
</evidence>
<evidence type="ECO:0000256" key="6">
    <source>
        <dbReference type="ARBA" id="ARBA00041812"/>
    </source>
</evidence>
<evidence type="ECO:0000256" key="12">
    <source>
        <dbReference type="ARBA" id="ARBA00048140"/>
    </source>
</evidence>
<evidence type="ECO:0000256" key="21">
    <source>
        <dbReference type="ARBA" id="ARBA00049188"/>
    </source>
</evidence>
<evidence type="ECO:0000256" key="3">
    <source>
        <dbReference type="ARBA" id="ARBA00038968"/>
    </source>
</evidence>
<dbReference type="PROSITE" id="PS00061">
    <property type="entry name" value="ADH_SHORT"/>
    <property type="match status" value="1"/>
</dbReference>
<dbReference type="PANTHER" id="PTHR44229:SF4">
    <property type="entry name" value="15-HYDROXYPROSTAGLANDIN DEHYDROGENASE [NAD(+)]"/>
    <property type="match status" value="1"/>
</dbReference>
<comment type="catalytic activity">
    <reaction evidence="19">
        <text>resolvin D2 + NAD(+) = 16-oxoresolvin D2 + NADH + H(+)</text>
        <dbReference type="Rhea" id="RHEA:53588"/>
        <dbReference type="ChEBI" id="CHEBI:15378"/>
        <dbReference type="ChEBI" id="CHEBI:57540"/>
        <dbReference type="ChEBI" id="CHEBI:57945"/>
        <dbReference type="ChEBI" id="CHEBI:133367"/>
        <dbReference type="ChEBI" id="CHEBI:137498"/>
    </reaction>
    <physiologicalReaction direction="left-to-right" evidence="19">
        <dbReference type="Rhea" id="RHEA:53589"/>
    </physiologicalReaction>
</comment>
<dbReference type="PRINTS" id="PR00080">
    <property type="entry name" value="SDRFAMILY"/>
</dbReference>
<evidence type="ECO:0000256" key="17">
    <source>
        <dbReference type="ARBA" id="ARBA00048611"/>
    </source>
</evidence>
<comment type="catalytic activity">
    <reaction evidence="11">
        <text>14-hydroxy-(4Z,7Z,10Z,12E,16Z,19Z)-docosahexaenoate + NAD(+) = 14-oxo-(4Z,7Z,10Z,12E,16Z,19Z)-docosahexaenoate + NADH + H(+)</text>
        <dbReference type="Rhea" id="RHEA:48952"/>
        <dbReference type="ChEBI" id="CHEBI:15378"/>
        <dbReference type="ChEBI" id="CHEBI:57540"/>
        <dbReference type="ChEBI" id="CHEBI:57945"/>
        <dbReference type="ChEBI" id="CHEBI:90866"/>
        <dbReference type="ChEBI" id="CHEBI:90867"/>
    </reaction>
    <physiologicalReaction direction="left-to-right" evidence="11">
        <dbReference type="Rhea" id="RHEA:48953"/>
    </physiologicalReaction>
</comment>
<dbReference type="InterPro" id="IPR020904">
    <property type="entry name" value="Sc_DH/Rdtase_CS"/>
</dbReference>
<keyword evidence="24" id="KW-1185">Reference proteome</keyword>
<evidence type="ECO:0000256" key="2">
    <source>
        <dbReference type="ARBA" id="ARBA00023002"/>
    </source>
</evidence>
<comment type="catalytic activity">
    <reaction evidence="15">
        <text>resolvin D2 + NAD(+) = 7-oxoresolvin D2 + NADH + H(+)</text>
        <dbReference type="Rhea" id="RHEA:53584"/>
        <dbReference type="ChEBI" id="CHEBI:15378"/>
        <dbReference type="ChEBI" id="CHEBI:57540"/>
        <dbReference type="ChEBI" id="CHEBI:57945"/>
        <dbReference type="ChEBI" id="CHEBI:133367"/>
        <dbReference type="ChEBI" id="CHEBI:137497"/>
    </reaction>
    <physiologicalReaction direction="left-to-right" evidence="15">
        <dbReference type="Rhea" id="RHEA:53585"/>
    </physiologicalReaction>
</comment>
<comment type="catalytic activity">
    <reaction evidence="12">
        <text>15-oxo-(5S,6R)-dihydroxy-(7E,9E,11Z)-eicosatrienoate + NADH + H(+) = (5S,6R,15S)-trihydroxy-(7E,9E,11Z)-eicosatrienoate + NAD(+)</text>
        <dbReference type="Rhea" id="RHEA:41596"/>
        <dbReference type="ChEBI" id="CHEBI:15378"/>
        <dbReference type="ChEBI" id="CHEBI:57540"/>
        <dbReference type="ChEBI" id="CHEBI:57945"/>
        <dbReference type="ChEBI" id="CHEBI:78325"/>
        <dbReference type="ChEBI" id="CHEBI:78329"/>
    </reaction>
    <physiologicalReaction direction="left-to-right" evidence="12">
        <dbReference type="Rhea" id="RHEA:41597"/>
    </physiologicalReaction>
</comment>
<sequence>MELNGKVALITGGSQGIGRAYCNYLANEGVKVAICDINETEGLLLEKQLNKEEKRSVFIYCDVTNNTEFEESFRKVISEFGQLDIVVNNAGILNDHPNSWEKEVEINLCGTIRGSLLGLKYLKHGGAIVATSSLAGILKDSAFPIYAATKGGVNYFMRSLGFSEAATAKGIRTLAIAPSLTDTAITEQLVGNNTMCPELQLVAQKRSERMYKQKPESVAACLIYALKEATSGSVWLVADDNWQQINYDNLLH</sequence>
<comment type="catalytic activity">
    <reaction evidence="9">
        <text>prostaglandin E1 + NAD(+) = 15-oxoprostaglandin E1 + NADH + H(+)</text>
        <dbReference type="Rhea" id="RHEA:16477"/>
        <dbReference type="ChEBI" id="CHEBI:15378"/>
        <dbReference type="ChEBI" id="CHEBI:57397"/>
        <dbReference type="ChEBI" id="CHEBI:57401"/>
        <dbReference type="ChEBI" id="CHEBI:57540"/>
        <dbReference type="ChEBI" id="CHEBI:57945"/>
    </reaction>
    <physiologicalReaction direction="left-to-right" evidence="9">
        <dbReference type="Rhea" id="RHEA:16478"/>
    </physiologicalReaction>
</comment>
<comment type="catalytic activity">
    <reaction evidence="13">
        <text>(11R)-hydroxy-(5Z,8Z,12E,14Z)-eicosatetraenoate + NAD(+) = 11-oxo-(5Z,8Z,12E,14Z)-eicosatetraenoate + NADH + H(+)</text>
        <dbReference type="Rhea" id="RHEA:48640"/>
        <dbReference type="ChEBI" id="CHEBI:15378"/>
        <dbReference type="ChEBI" id="CHEBI:57540"/>
        <dbReference type="ChEBI" id="CHEBI:57945"/>
        <dbReference type="ChEBI" id="CHEBI:78836"/>
        <dbReference type="ChEBI" id="CHEBI:90697"/>
    </reaction>
    <physiologicalReaction direction="left-to-right" evidence="13">
        <dbReference type="Rhea" id="RHEA:48641"/>
    </physiologicalReaction>
</comment>
<comment type="catalytic activity">
    <reaction evidence="14">
        <text>resolvin D1 + NAD(+) = 17-oxoresolvin D1 + NADH + H(+)</text>
        <dbReference type="Rhea" id="RHEA:50128"/>
        <dbReference type="ChEBI" id="CHEBI:15378"/>
        <dbReference type="ChEBI" id="CHEBI:57540"/>
        <dbReference type="ChEBI" id="CHEBI:57945"/>
        <dbReference type="ChEBI" id="CHEBI:132079"/>
        <dbReference type="ChEBI" id="CHEBI:132081"/>
    </reaction>
    <physiologicalReaction direction="left-to-right" evidence="14">
        <dbReference type="Rhea" id="RHEA:50129"/>
    </physiologicalReaction>
</comment>
<gene>
    <name evidence="23" type="ORF">NEZAVI_LOCUS7875</name>
</gene>
<dbReference type="InterPro" id="IPR036291">
    <property type="entry name" value="NAD(P)-bd_dom_sf"/>
</dbReference>
<dbReference type="Proteomes" id="UP001152798">
    <property type="component" value="Chromosome 4"/>
</dbReference>
<dbReference type="OrthoDB" id="417891at2759"/>
<dbReference type="SUPFAM" id="SSF51735">
    <property type="entry name" value="NAD(P)-binding Rossmann-fold domains"/>
    <property type="match status" value="1"/>
</dbReference>
<evidence type="ECO:0000256" key="15">
    <source>
        <dbReference type="ARBA" id="ARBA00048393"/>
    </source>
</evidence>
<evidence type="ECO:0000256" key="20">
    <source>
        <dbReference type="ARBA" id="ARBA00049151"/>
    </source>
</evidence>
<dbReference type="PANTHER" id="PTHR44229">
    <property type="entry name" value="15-HYDROXYPROSTAGLANDIN DEHYDROGENASE [NAD(+)]"/>
    <property type="match status" value="1"/>
</dbReference>
<dbReference type="PRINTS" id="PR00081">
    <property type="entry name" value="GDHRDH"/>
</dbReference>
<protein>
    <recommendedName>
        <fullName evidence="5">15-hydroxyprostaglandin dehydrogenase [NAD(+)]</fullName>
        <ecNumber evidence="3">1.1.1.141</ecNumber>
        <ecNumber evidence="4">1.1.1.232</ecNumber>
    </recommendedName>
    <alternativeName>
        <fullName evidence="7">Eicosanoid/docosanoid dehydrogenase [NAD(+)]</fullName>
    </alternativeName>
    <alternativeName>
        <fullName evidence="6">Prostaglandin dehydrogenase 1</fullName>
    </alternativeName>
</protein>
<evidence type="ECO:0000256" key="19">
    <source>
        <dbReference type="ARBA" id="ARBA00048921"/>
    </source>
</evidence>
<evidence type="ECO:0000256" key="11">
    <source>
        <dbReference type="ARBA" id="ARBA00048008"/>
    </source>
</evidence>
<evidence type="ECO:0000256" key="22">
    <source>
        <dbReference type="RuleBase" id="RU000363"/>
    </source>
</evidence>
<evidence type="ECO:0000256" key="13">
    <source>
        <dbReference type="ARBA" id="ARBA00048144"/>
    </source>
</evidence>
<comment type="similarity">
    <text evidence="1 22">Belongs to the short-chain dehydrogenases/reductases (SDR) family.</text>
</comment>
<proteinExistence type="inferred from homology"/>
<name>A0A9P0HA86_NEZVI</name>
<dbReference type="EC" id="1.1.1.232" evidence="4"/>
<evidence type="ECO:0000256" key="14">
    <source>
        <dbReference type="ARBA" id="ARBA00048170"/>
    </source>
</evidence>
<accession>A0A9P0HA86</accession>
<comment type="catalytic activity">
    <reaction evidence="18">
        <text>prostaglandin E2 + NAD(+) = 15-oxoprostaglandin E2 + NADH + H(+)</text>
        <dbReference type="Rhea" id="RHEA:11876"/>
        <dbReference type="ChEBI" id="CHEBI:15378"/>
        <dbReference type="ChEBI" id="CHEBI:57400"/>
        <dbReference type="ChEBI" id="CHEBI:57540"/>
        <dbReference type="ChEBI" id="CHEBI:57945"/>
        <dbReference type="ChEBI" id="CHEBI:606564"/>
        <dbReference type="EC" id="1.1.1.141"/>
    </reaction>
    <physiologicalReaction direction="left-to-right" evidence="18">
        <dbReference type="Rhea" id="RHEA:11877"/>
    </physiologicalReaction>
</comment>
<organism evidence="23 24">
    <name type="scientific">Nezara viridula</name>
    <name type="common">Southern green stink bug</name>
    <name type="synonym">Cimex viridulus</name>
    <dbReference type="NCBI Taxonomy" id="85310"/>
    <lineage>
        <taxon>Eukaryota</taxon>
        <taxon>Metazoa</taxon>
        <taxon>Ecdysozoa</taxon>
        <taxon>Arthropoda</taxon>
        <taxon>Hexapoda</taxon>
        <taxon>Insecta</taxon>
        <taxon>Pterygota</taxon>
        <taxon>Neoptera</taxon>
        <taxon>Paraneoptera</taxon>
        <taxon>Hemiptera</taxon>
        <taxon>Heteroptera</taxon>
        <taxon>Panheteroptera</taxon>
        <taxon>Pentatomomorpha</taxon>
        <taxon>Pentatomoidea</taxon>
        <taxon>Pentatomidae</taxon>
        <taxon>Pentatominae</taxon>
        <taxon>Nezara</taxon>
    </lineage>
</organism>
<evidence type="ECO:0000256" key="8">
    <source>
        <dbReference type="ARBA" id="ARBA00045705"/>
    </source>
</evidence>
<dbReference type="InterPro" id="IPR002347">
    <property type="entry name" value="SDR_fam"/>
</dbReference>
<dbReference type="GO" id="GO:0005737">
    <property type="term" value="C:cytoplasm"/>
    <property type="evidence" value="ECO:0007669"/>
    <property type="project" value="TreeGrafter"/>
</dbReference>
<dbReference type="Gene3D" id="3.40.50.720">
    <property type="entry name" value="NAD(P)-binding Rossmann-like Domain"/>
    <property type="match status" value="1"/>
</dbReference>
<evidence type="ECO:0000313" key="24">
    <source>
        <dbReference type="Proteomes" id="UP001152798"/>
    </source>
</evidence>
<comment type="catalytic activity">
    <reaction evidence="21">
        <text>resolvin E1 + NAD(+) = 18-oxo-resolvin E1 + NADH + H(+)</text>
        <dbReference type="Rhea" id="RHEA:49244"/>
        <dbReference type="ChEBI" id="CHEBI:15378"/>
        <dbReference type="ChEBI" id="CHEBI:57540"/>
        <dbReference type="ChEBI" id="CHEBI:57945"/>
        <dbReference type="ChEBI" id="CHEBI:91000"/>
        <dbReference type="ChEBI" id="CHEBI:91001"/>
    </reaction>
    <physiologicalReaction direction="left-to-right" evidence="21">
        <dbReference type="Rhea" id="RHEA:49245"/>
    </physiologicalReaction>
</comment>
<dbReference type="GO" id="GO:0016404">
    <property type="term" value="F:15-hydroxyprostaglandin dehydrogenase (NAD+) activity"/>
    <property type="evidence" value="ECO:0007669"/>
    <property type="project" value="UniProtKB-EC"/>
</dbReference>
<evidence type="ECO:0000313" key="23">
    <source>
        <dbReference type="EMBL" id="CAH1398177.1"/>
    </source>
</evidence>
<evidence type="ECO:0000256" key="18">
    <source>
        <dbReference type="ARBA" id="ARBA00048739"/>
    </source>
</evidence>
<evidence type="ECO:0000256" key="5">
    <source>
        <dbReference type="ARBA" id="ARBA00040276"/>
    </source>
</evidence>
<evidence type="ECO:0000256" key="7">
    <source>
        <dbReference type="ARBA" id="ARBA00042026"/>
    </source>
</evidence>
<evidence type="ECO:0000256" key="4">
    <source>
        <dbReference type="ARBA" id="ARBA00039060"/>
    </source>
</evidence>
<dbReference type="AlphaFoldDB" id="A0A9P0HA86"/>
<evidence type="ECO:0000256" key="10">
    <source>
        <dbReference type="ARBA" id="ARBA00047672"/>
    </source>
</evidence>
<evidence type="ECO:0000256" key="1">
    <source>
        <dbReference type="ARBA" id="ARBA00006484"/>
    </source>
</evidence>
<comment type="catalytic activity">
    <reaction evidence="10">
        <text>resolvin D1 + NAD(+) = 8-oxoresolvin D1 + NADH + H(+)</text>
        <dbReference type="Rhea" id="RHEA:50124"/>
        <dbReference type="ChEBI" id="CHEBI:15378"/>
        <dbReference type="ChEBI" id="CHEBI:57540"/>
        <dbReference type="ChEBI" id="CHEBI:57945"/>
        <dbReference type="ChEBI" id="CHEBI:132079"/>
        <dbReference type="ChEBI" id="CHEBI:132080"/>
    </reaction>
    <physiologicalReaction direction="left-to-right" evidence="10">
        <dbReference type="Rhea" id="RHEA:50125"/>
    </physiologicalReaction>
</comment>
<comment type="catalytic activity">
    <reaction evidence="16">
        <text>lipoxin A4 + NAD(+) = 15-oxo-(5S,6R)-dihydroxy-(7E,9E,11Z,13E)-eicosatetraenoate + NADH + H(+)</text>
        <dbReference type="Rhea" id="RHEA:41572"/>
        <dbReference type="ChEBI" id="CHEBI:15378"/>
        <dbReference type="ChEBI" id="CHEBI:57540"/>
        <dbReference type="ChEBI" id="CHEBI:57945"/>
        <dbReference type="ChEBI" id="CHEBI:67026"/>
        <dbReference type="ChEBI" id="CHEBI:78311"/>
    </reaction>
    <physiologicalReaction direction="left-to-right" evidence="16">
        <dbReference type="Rhea" id="RHEA:41573"/>
    </physiologicalReaction>
</comment>